<keyword evidence="2" id="KW-1185">Reference proteome</keyword>
<dbReference type="Proteomes" id="UP001162834">
    <property type="component" value="Chromosome"/>
</dbReference>
<dbReference type="AlphaFoldDB" id="A0A9E6XW08"/>
<gene>
    <name evidence="1" type="ORF">DSM104329_01189</name>
</gene>
<evidence type="ECO:0000313" key="2">
    <source>
        <dbReference type="Proteomes" id="UP001162834"/>
    </source>
</evidence>
<dbReference type="EMBL" id="CP087164">
    <property type="protein sequence ID" value="UGS34807.1"/>
    <property type="molecule type" value="Genomic_DNA"/>
</dbReference>
<evidence type="ECO:0000313" key="1">
    <source>
        <dbReference type="EMBL" id="UGS34807.1"/>
    </source>
</evidence>
<dbReference type="RefSeq" id="WP_259314472.1">
    <property type="nucleotide sequence ID" value="NZ_CP087164.1"/>
</dbReference>
<name>A0A9E6XW08_9ACTN</name>
<protein>
    <submittedName>
        <fullName evidence="1">Uncharacterized protein</fullName>
    </submittedName>
</protein>
<proteinExistence type="predicted"/>
<dbReference type="KEGG" id="sbae:DSM104329_01189"/>
<reference evidence="1" key="1">
    <citation type="journal article" date="2022" name="Int. J. Syst. Evol. Microbiol.">
        <title>Pseudomonas aegrilactucae sp. nov. and Pseudomonas morbosilactucae sp. nov., pathogens causing bacterial rot of lettuce in Japan.</title>
        <authorList>
            <person name="Sawada H."/>
            <person name="Fujikawa T."/>
            <person name="Satou M."/>
        </authorList>
    </citation>
    <scope>NUCLEOTIDE SEQUENCE</scope>
    <source>
        <strain evidence="1">0166_1</strain>
    </source>
</reference>
<organism evidence="1 2">
    <name type="scientific">Capillimicrobium parvum</name>
    <dbReference type="NCBI Taxonomy" id="2884022"/>
    <lineage>
        <taxon>Bacteria</taxon>
        <taxon>Bacillati</taxon>
        <taxon>Actinomycetota</taxon>
        <taxon>Thermoleophilia</taxon>
        <taxon>Solirubrobacterales</taxon>
        <taxon>Capillimicrobiaceae</taxon>
        <taxon>Capillimicrobium</taxon>
    </lineage>
</organism>
<accession>A0A9E6XW08</accession>
<sequence length="65" mass="6624">MALEFGVFVQVTMLDGRGEDPALQHDEILGDMAGLLAGADADAIAADPRLAAQPYDSAPPAAATN</sequence>